<keyword evidence="1" id="KW-0732">Signal</keyword>
<evidence type="ECO:0000256" key="1">
    <source>
        <dbReference type="SAM" id="SignalP"/>
    </source>
</evidence>
<reference evidence="2" key="1">
    <citation type="submission" date="2021-01" db="EMBL/GenBank/DDBJ databases">
        <authorList>
            <person name="Corre E."/>
            <person name="Pelletier E."/>
            <person name="Niang G."/>
            <person name="Scheremetjew M."/>
            <person name="Finn R."/>
            <person name="Kale V."/>
            <person name="Holt S."/>
            <person name="Cochrane G."/>
            <person name="Meng A."/>
            <person name="Brown T."/>
            <person name="Cohen L."/>
        </authorList>
    </citation>
    <scope>NUCLEOTIDE SEQUENCE</scope>
    <source>
        <strain evidence="2">NIES-381</strain>
    </source>
</reference>
<dbReference type="EMBL" id="HBGA01075787">
    <property type="protein sequence ID" value="CAD9017197.1"/>
    <property type="molecule type" value="Transcribed_RNA"/>
</dbReference>
<gene>
    <name evidence="2" type="ORF">EGYM00392_LOCUS28307</name>
</gene>
<sequence length="170" mass="18499">MCGSVLVSLHFCVCLCCGTWFCLLCLSFEDTVLHGWSAAVAWAGIGQLLGCASQDVMHDCSAWQDSCLPWTYRISAVLLPPSHSTRISSSLAKQLHPYPTCLQGVASGREEWEGAFAVIVHSGMQSSARDSGSSSKSAGNVTFNVWDMMHLRHEGLWHTCPPSLHAMRLS</sequence>
<accession>A0A7S1IMF8</accession>
<proteinExistence type="predicted"/>
<feature type="signal peptide" evidence="1">
    <location>
        <begin position="1"/>
        <end position="18"/>
    </location>
</feature>
<feature type="chain" id="PRO_5031177909" evidence="1">
    <location>
        <begin position="19"/>
        <end position="170"/>
    </location>
</feature>
<dbReference type="AlphaFoldDB" id="A0A7S1IMF8"/>
<organism evidence="2">
    <name type="scientific">Eutreptiella gymnastica</name>
    <dbReference type="NCBI Taxonomy" id="73025"/>
    <lineage>
        <taxon>Eukaryota</taxon>
        <taxon>Discoba</taxon>
        <taxon>Euglenozoa</taxon>
        <taxon>Euglenida</taxon>
        <taxon>Spirocuta</taxon>
        <taxon>Euglenophyceae</taxon>
        <taxon>Eutreptiales</taxon>
        <taxon>Eutreptiaceae</taxon>
        <taxon>Eutreptiella</taxon>
    </lineage>
</organism>
<name>A0A7S1IMF8_9EUGL</name>
<protein>
    <submittedName>
        <fullName evidence="2">Uncharacterized protein</fullName>
    </submittedName>
</protein>
<evidence type="ECO:0000313" key="2">
    <source>
        <dbReference type="EMBL" id="CAD9017197.1"/>
    </source>
</evidence>